<evidence type="ECO:0000256" key="5">
    <source>
        <dbReference type="ARBA" id="ARBA00022605"/>
    </source>
</evidence>
<dbReference type="InterPro" id="IPR001240">
    <property type="entry name" value="PRAI_dom"/>
</dbReference>
<evidence type="ECO:0000256" key="7">
    <source>
        <dbReference type="ARBA" id="ARBA00023141"/>
    </source>
</evidence>
<dbReference type="GO" id="GO:0004640">
    <property type="term" value="F:phosphoribosylanthranilate isomerase activity"/>
    <property type="evidence" value="ECO:0007669"/>
    <property type="project" value="UniProtKB-UniRule"/>
</dbReference>
<gene>
    <name evidence="9 11" type="primary">trpF</name>
    <name evidence="11" type="ORF">GCM10011385_08670</name>
</gene>
<keyword evidence="12" id="KW-1185">Reference proteome</keyword>
<sequence>MTLDIKICGLKSDEAVAAALESGASHIGFIFFEKSPRHISIEEAARLREAARGKALAVAVTVDADDATLDAIVSGMKPDILQLHGHETADRIRELKSRHGLPVIKALSIREASDLDLIKTYLGVADRFLLDAKPPAGADLPGGNGVAFDWTILTSLDANVDYMLSGGVNAGNIASALRLARPSGVDVSSGVENAPGEKDPEKIRAFFRAVRAITNEGAA</sequence>
<dbReference type="CDD" id="cd00405">
    <property type="entry name" value="PRAI"/>
    <property type="match status" value="1"/>
</dbReference>
<dbReference type="NCBIfam" id="NF002295">
    <property type="entry name" value="PRK01222.1-1"/>
    <property type="match status" value="1"/>
</dbReference>
<dbReference type="Gene3D" id="3.20.20.70">
    <property type="entry name" value="Aldolase class I"/>
    <property type="match status" value="1"/>
</dbReference>
<dbReference type="PANTHER" id="PTHR42894">
    <property type="entry name" value="N-(5'-PHOSPHORIBOSYL)ANTHRANILATE ISOMERASE"/>
    <property type="match status" value="1"/>
</dbReference>
<keyword evidence="8 9" id="KW-0413">Isomerase</keyword>
<dbReference type="EC" id="5.3.1.24" evidence="3 9"/>
<evidence type="ECO:0000256" key="1">
    <source>
        <dbReference type="ARBA" id="ARBA00001164"/>
    </source>
</evidence>
<evidence type="ECO:0000259" key="10">
    <source>
        <dbReference type="Pfam" id="PF00697"/>
    </source>
</evidence>
<dbReference type="Proteomes" id="UP000636264">
    <property type="component" value="Unassembled WGS sequence"/>
</dbReference>
<protein>
    <recommendedName>
        <fullName evidence="4 9">N-(5'-phosphoribosyl)anthranilate isomerase</fullName>
        <shortName evidence="9">PRAI</shortName>
        <ecNumber evidence="3 9">5.3.1.24</ecNumber>
    </recommendedName>
</protein>
<organism evidence="11 12">
    <name type="scientific">Nitratireductor aestuarii</name>
    <dbReference type="NCBI Taxonomy" id="1735103"/>
    <lineage>
        <taxon>Bacteria</taxon>
        <taxon>Pseudomonadati</taxon>
        <taxon>Pseudomonadota</taxon>
        <taxon>Alphaproteobacteria</taxon>
        <taxon>Hyphomicrobiales</taxon>
        <taxon>Phyllobacteriaceae</taxon>
        <taxon>Nitratireductor</taxon>
    </lineage>
</organism>
<accession>A0A916RKP6</accession>
<comment type="similarity">
    <text evidence="9">Belongs to the TrpF family.</text>
</comment>
<evidence type="ECO:0000256" key="3">
    <source>
        <dbReference type="ARBA" id="ARBA00012572"/>
    </source>
</evidence>
<evidence type="ECO:0000256" key="4">
    <source>
        <dbReference type="ARBA" id="ARBA00022272"/>
    </source>
</evidence>
<dbReference type="PANTHER" id="PTHR42894:SF1">
    <property type="entry name" value="N-(5'-PHOSPHORIBOSYL)ANTHRANILATE ISOMERASE"/>
    <property type="match status" value="1"/>
</dbReference>
<proteinExistence type="inferred from homology"/>
<reference evidence="11" key="1">
    <citation type="journal article" date="2014" name="Int. J. Syst. Evol. Microbiol.">
        <title>Complete genome sequence of Corynebacterium casei LMG S-19264T (=DSM 44701T), isolated from a smear-ripened cheese.</title>
        <authorList>
            <consortium name="US DOE Joint Genome Institute (JGI-PGF)"/>
            <person name="Walter F."/>
            <person name="Albersmeier A."/>
            <person name="Kalinowski J."/>
            <person name="Ruckert C."/>
        </authorList>
    </citation>
    <scope>NUCLEOTIDE SEQUENCE</scope>
    <source>
        <strain evidence="11">CGMCC 1.15320</strain>
    </source>
</reference>
<comment type="caution">
    <text evidence="11">The sequence shown here is derived from an EMBL/GenBank/DDBJ whole genome shotgun (WGS) entry which is preliminary data.</text>
</comment>
<evidence type="ECO:0000313" key="11">
    <source>
        <dbReference type="EMBL" id="GGA57475.1"/>
    </source>
</evidence>
<dbReference type="SUPFAM" id="SSF51366">
    <property type="entry name" value="Ribulose-phoshate binding barrel"/>
    <property type="match status" value="1"/>
</dbReference>
<dbReference type="AlphaFoldDB" id="A0A916RKP6"/>
<dbReference type="RefSeq" id="WP_188719726.1">
    <property type="nucleotide sequence ID" value="NZ_BMIF01000002.1"/>
</dbReference>
<reference evidence="11" key="2">
    <citation type="submission" date="2020-09" db="EMBL/GenBank/DDBJ databases">
        <authorList>
            <person name="Sun Q."/>
            <person name="Zhou Y."/>
        </authorList>
    </citation>
    <scope>NUCLEOTIDE SEQUENCE</scope>
    <source>
        <strain evidence="11">CGMCC 1.15320</strain>
    </source>
</reference>
<feature type="domain" description="N-(5'phosphoribosyl) anthranilate isomerase (PRAI)" evidence="10">
    <location>
        <begin position="5"/>
        <end position="208"/>
    </location>
</feature>
<evidence type="ECO:0000256" key="9">
    <source>
        <dbReference type="HAMAP-Rule" id="MF_00135"/>
    </source>
</evidence>
<dbReference type="Pfam" id="PF00697">
    <property type="entry name" value="PRAI"/>
    <property type="match status" value="1"/>
</dbReference>
<keyword evidence="7 9" id="KW-0057">Aromatic amino acid biosynthesis</keyword>
<dbReference type="HAMAP" id="MF_00135">
    <property type="entry name" value="PRAI"/>
    <property type="match status" value="1"/>
</dbReference>
<dbReference type="InterPro" id="IPR044643">
    <property type="entry name" value="TrpF_fam"/>
</dbReference>
<dbReference type="InterPro" id="IPR011060">
    <property type="entry name" value="RibuloseP-bd_barrel"/>
</dbReference>
<keyword evidence="5 9" id="KW-0028">Amino-acid biosynthesis</keyword>
<evidence type="ECO:0000256" key="6">
    <source>
        <dbReference type="ARBA" id="ARBA00022822"/>
    </source>
</evidence>
<evidence type="ECO:0000313" key="12">
    <source>
        <dbReference type="Proteomes" id="UP000636264"/>
    </source>
</evidence>
<evidence type="ECO:0000256" key="2">
    <source>
        <dbReference type="ARBA" id="ARBA00004664"/>
    </source>
</evidence>
<comment type="pathway">
    <text evidence="2 9">Amino-acid biosynthesis; L-tryptophan biosynthesis; L-tryptophan from chorismate: step 3/5.</text>
</comment>
<comment type="catalytic activity">
    <reaction evidence="1 9">
        <text>N-(5-phospho-beta-D-ribosyl)anthranilate = 1-(2-carboxyphenylamino)-1-deoxy-D-ribulose 5-phosphate</text>
        <dbReference type="Rhea" id="RHEA:21540"/>
        <dbReference type="ChEBI" id="CHEBI:18277"/>
        <dbReference type="ChEBI" id="CHEBI:58613"/>
        <dbReference type="EC" id="5.3.1.24"/>
    </reaction>
</comment>
<name>A0A916RKP6_9HYPH</name>
<dbReference type="EMBL" id="BMIF01000002">
    <property type="protein sequence ID" value="GGA57475.1"/>
    <property type="molecule type" value="Genomic_DNA"/>
</dbReference>
<keyword evidence="6 9" id="KW-0822">Tryptophan biosynthesis</keyword>
<dbReference type="InterPro" id="IPR013785">
    <property type="entry name" value="Aldolase_TIM"/>
</dbReference>
<dbReference type="GO" id="GO:0000162">
    <property type="term" value="P:L-tryptophan biosynthetic process"/>
    <property type="evidence" value="ECO:0007669"/>
    <property type="project" value="UniProtKB-UniRule"/>
</dbReference>
<evidence type="ECO:0000256" key="8">
    <source>
        <dbReference type="ARBA" id="ARBA00023235"/>
    </source>
</evidence>